<evidence type="ECO:0000313" key="2">
    <source>
        <dbReference type="Proteomes" id="UP000309488"/>
    </source>
</evidence>
<dbReference type="PANTHER" id="PTHR45632">
    <property type="entry name" value="LD33804P"/>
    <property type="match status" value="1"/>
</dbReference>
<dbReference type="Gene3D" id="2.120.10.80">
    <property type="entry name" value="Kelch-type beta propeller"/>
    <property type="match status" value="1"/>
</dbReference>
<comment type="caution">
    <text evidence="1">The sequence shown here is derived from an EMBL/GenBank/DDBJ whole genome shotgun (WGS) entry which is preliminary data.</text>
</comment>
<dbReference type="EMBL" id="SWBR01000002">
    <property type="protein sequence ID" value="TKC09892.1"/>
    <property type="molecule type" value="Genomic_DNA"/>
</dbReference>
<reference evidence="1 2" key="1">
    <citation type="submission" date="2019-04" db="EMBL/GenBank/DDBJ databases">
        <title>Pedobacter sp. RP-3-22 sp. nov., isolated from Arctic soil.</title>
        <authorList>
            <person name="Dahal R.H."/>
            <person name="Kim D.-U."/>
        </authorList>
    </citation>
    <scope>NUCLEOTIDE SEQUENCE [LARGE SCALE GENOMIC DNA]</scope>
    <source>
        <strain evidence="1 2">RP-3-22</strain>
    </source>
</reference>
<gene>
    <name evidence="1" type="ORF">FA048_06670</name>
</gene>
<proteinExistence type="predicted"/>
<dbReference type="RefSeq" id="WP_136839470.1">
    <property type="nucleotide sequence ID" value="NZ_SWBR01000002.1"/>
</dbReference>
<name>A0A4V5NZT5_9SPHI</name>
<dbReference type="SUPFAM" id="SSF117281">
    <property type="entry name" value="Kelch motif"/>
    <property type="match status" value="1"/>
</dbReference>
<dbReference type="AlphaFoldDB" id="A0A4V5NZT5"/>
<protein>
    <submittedName>
        <fullName evidence="1">Galactose oxidase</fullName>
    </submittedName>
</protein>
<dbReference type="InterPro" id="IPR056734">
    <property type="entry name" value="NANM"/>
</dbReference>
<evidence type="ECO:0000313" key="1">
    <source>
        <dbReference type="EMBL" id="TKC09892.1"/>
    </source>
</evidence>
<organism evidence="1 2">
    <name type="scientific">Pedobacter polaris</name>
    <dbReference type="NCBI Taxonomy" id="2571273"/>
    <lineage>
        <taxon>Bacteria</taxon>
        <taxon>Pseudomonadati</taxon>
        <taxon>Bacteroidota</taxon>
        <taxon>Sphingobacteriia</taxon>
        <taxon>Sphingobacteriales</taxon>
        <taxon>Sphingobacteriaceae</taxon>
        <taxon>Pedobacter</taxon>
    </lineage>
</organism>
<dbReference type="OrthoDB" id="9803597at2"/>
<dbReference type="InterPro" id="IPR015915">
    <property type="entry name" value="Kelch-typ_b-propeller"/>
</dbReference>
<sequence>MIKLHYLFILLFMVTTLNENIVQAQTVQKFDWQQLPSIPDQIGFAGSFAGVAGNVLLVAGGANFPDGGAPWTGSKKAWSDQIFALEKHGGTWKKIGNLPKKMGYGVSVNYKDAFILIGGSNEQGHHLDVVKLHYISGKLNVERLPDLPQPIANTSGVLLGDVIYVMGGILSPDSKIAGNNFWKLDLSKENKVWEVLPNLPGEPRMLSVAGSLNGSIYLFSGVALVDGQRKYLTDAYQYTLKNGWKRIADLPITVAAAPTPAFASKNQLFVFGGDDGVLASSAAALKENHPGFSNQILAYDPVKNIWCKSGEIDTVKKGDAVNNPNGSIWAPVTTTLTIWKGNVILPGGEVRPATRTPNVLMAKPTMN</sequence>
<dbReference type="Pfam" id="PF24996">
    <property type="entry name" value="NANM"/>
    <property type="match status" value="2"/>
</dbReference>
<dbReference type="Proteomes" id="UP000309488">
    <property type="component" value="Unassembled WGS sequence"/>
</dbReference>
<accession>A0A4V5NZT5</accession>
<keyword evidence="2" id="KW-1185">Reference proteome</keyword>